<dbReference type="PANTHER" id="PTHR43286:SF1">
    <property type="entry name" value="ENDONUCLEASE III-LIKE PROTEIN 1"/>
    <property type="match status" value="1"/>
</dbReference>
<dbReference type="InterPro" id="IPR004035">
    <property type="entry name" value="Endouclease-III_FeS-bd_BS"/>
</dbReference>
<evidence type="ECO:0000256" key="1">
    <source>
        <dbReference type="ARBA" id="ARBA00001966"/>
    </source>
</evidence>
<keyword evidence="8" id="KW-0411">Iron-sulfur</keyword>
<dbReference type="SMART" id="SM00478">
    <property type="entry name" value="ENDO3c"/>
    <property type="match status" value="1"/>
</dbReference>
<dbReference type="Gene3D" id="1.10.340.30">
    <property type="entry name" value="Hypothetical protein, domain 2"/>
    <property type="match status" value="1"/>
</dbReference>
<dbReference type="SUPFAM" id="SSF48150">
    <property type="entry name" value="DNA-glycosylase"/>
    <property type="match status" value="1"/>
</dbReference>
<sequence>MRCMFRKTISFALRTMSTNQSKQTLAKKLSASARKVPVRLQDGTSSNLTTEIKANTKSNLKRSSKNKNDLKDSIGKESTTNKINAIPKDVIDVKTKEPKRISRNKAEKDLIEESPLEVLPNATSFLIKRQHNVEVPSTSALCGKEVVKSRKKSTKKSSNNEIKDEIKTEHSVDVPSTSNVLETDTNKSVKNKKVTKKTPQENPETCKEEIADKWEPENWKTILENIRIMRSKDKAPVDTMGCHKCADENADEKTQRFHKLVALMLSSQTKDDTTYHAMLRLREHTLTPESICEIKLNVLENILHPVSFYKNKAKYLQQTSKILIEKYNSDIPNNIKELVALPGVGPKMAHICMATAWDITTGIGVDVHVHRICNRLRWLPKPTKEPEETRKALENWLPRDLWQEVNYLLVGFGQTICTPLRPKCVKCLNCSICPAAPKTKDTADKRENNEVSELCQKATFKKKKMHI</sequence>
<keyword evidence="13" id="KW-0496">Mitochondrion</keyword>
<evidence type="ECO:0000256" key="8">
    <source>
        <dbReference type="ARBA" id="ARBA00023014"/>
    </source>
</evidence>
<dbReference type="GeneID" id="101890769"/>
<evidence type="ECO:0000256" key="6">
    <source>
        <dbReference type="ARBA" id="ARBA00022801"/>
    </source>
</evidence>
<feature type="region of interest" description="Disordered" evidence="14">
    <location>
        <begin position="54"/>
        <end position="78"/>
    </location>
</feature>
<dbReference type="InterPro" id="IPR023170">
    <property type="entry name" value="HhH_base_excis_C"/>
</dbReference>
<feature type="compositionally biased region" description="Basic and acidic residues" evidence="14">
    <location>
        <begin position="66"/>
        <end position="75"/>
    </location>
</feature>
<keyword evidence="10 13" id="KW-0456">Lyase</keyword>
<dbReference type="EC" id="4.2.99.18" evidence="13"/>
<dbReference type="InterPro" id="IPR030841">
    <property type="entry name" value="NTH1"/>
</dbReference>
<comment type="catalytic activity">
    <reaction evidence="12 13">
        <text>2'-deoxyribonucleotide-(2'-deoxyribose 5'-phosphate)-2'-deoxyribonucleotide-DNA = a 3'-end 2'-deoxyribonucleotide-(2,3-dehydro-2,3-deoxyribose 5'-phosphate)-DNA + a 5'-end 5'-phospho-2'-deoxyribonucleoside-DNA + H(+)</text>
        <dbReference type="Rhea" id="RHEA:66592"/>
        <dbReference type="Rhea" id="RHEA-COMP:13180"/>
        <dbReference type="Rhea" id="RHEA-COMP:16897"/>
        <dbReference type="Rhea" id="RHEA-COMP:17067"/>
        <dbReference type="ChEBI" id="CHEBI:15378"/>
        <dbReference type="ChEBI" id="CHEBI:136412"/>
        <dbReference type="ChEBI" id="CHEBI:157695"/>
        <dbReference type="ChEBI" id="CHEBI:167181"/>
        <dbReference type="EC" id="4.2.99.18"/>
    </reaction>
</comment>
<evidence type="ECO:0000259" key="15">
    <source>
        <dbReference type="SMART" id="SM00478"/>
    </source>
</evidence>
<evidence type="ECO:0000256" key="11">
    <source>
        <dbReference type="ARBA" id="ARBA00023295"/>
    </source>
</evidence>
<keyword evidence="11 13" id="KW-0326">Glycosidase</keyword>
<dbReference type="HAMAP" id="MF_03183">
    <property type="entry name" value="Endonuclease_III_Nth"/>
    <property type="match status" value="1"/>
</dbReference>
<evidence type="ECO:0000256" key="10">
    <source>
        <dbReference type="ARBA" id="ARBA00023239"/>
    </source>
</evidence>
<dbReference type="PANTHER" id="PTHR43286">
    <property type="entry name" value="ENDONUCLEASE III-LIKE PROTEIN 1"/>
    <property type="match status" value="1"/>
</dbReference>
<dbReference type="InterPro" id="IPR000445">
    <property type="entry name" value="HhH_motif"/>
</dbReference>
<evidence type="ECO:0000256" key="9">
    <source>
        <dbReference type="ARBA" id="ARBA00023204"/>
    </source>
</evidence>
<keyword evidence="5 13" id="KW-0227">DNA damage</keyword>
<keyword evidence="3" id="KW-0004">4Fe-4S</keyword>
<dbReference type="Pfam" id="PF00633">
    <property type="entry name" value="HHH"/>
    <property type="match status" value="1"/>
</dbReference>
<reference evidence="17" key="1">
    <citation type="submission" date="2025-08" db="UniProtKB">
        <authorList>
            <consortium name="RefSeq"/>
        </authorList>
    </citation>
    <scope>IDENTIFICATION</scope>
    <source>
        <strain evidence="17">Aabys</strain>
        <tissue evidence="17">Whole body</tissue>
    </source>
</reference>
<dbReference type="PROSITE" id="PS00764">
    <property type="entry name" value="ENDONUCLEASE_III_1"/>
    <property type="match status" value="1"/>
</dbReference>
<keyword evidence="4" id="KW-0479">Metal-binding</keyword>
<dbReference type="CDD" id="cd00056">
    <property type="entry name" value="ENDO3c"/>
    <property type="match status" value="1"/>
</dbReference>
<keyword evidence="13" id="KW-0539">Nucleus</keyword>
<evidence type="ECO:0000256" key="5">
    <source>
        <dbReference type="ARBA" id="ARBA00022763"/>
    </source>
</evidence>
<dbReference type="Proteomes" id="UP001652621">
    <property type="component" value="Unplaced"/>
</dbReference>
<evidence type="ECO:0000313" key="17">
    <source>
        <dbReference type="RefSeq" id="XP_058983098.1"/>
    </source>
</evidence>
<evidence type="ECO:0000256" key="7">
    <source>
        <dbReference type="ARBA" id="ARBA00023004"/>
    </source>
</evidence>
<dbReference type="InterPro" id="IPR003265">
    <property type="entry name" value="HhH-GPD_domain"/>
</dbReference>
<dbReference type="InterPro" id="IPR011257">
    <property type="entry name" value="DNA_glycosylase"/>
</dbReference>
<evidence type="ECO:0000256" key="3">
    <source>
        <dbReference type="ARBA" id="ARBA00022485"/>
    </source>
</evidence>
<gene>
    <name evidence="17" type="primary">LOC101890769</name>
    <name evidence="13" type="synonym">NTH1</name>
</gene>
<name>A0ABM3VBC9_MUSDO</name>
<comment type="function">
    <text evidence="13">Bifunctional DNA N-glycosylase with associated apurinic/apyrimidinic (AP) lyase function that catalyzes the first step in base excision repair (BER), the primary repair pathway for the repair of oxidative DNA damage. The DNA N-glycosylase activity releases the damaged DNA base from DNA by cleaving the N-glycosidic bond, leaving an AP site. The AP lyase activity cleaves the phosphodiester bond 3' to the AP site by a beta-elimination. Primarily recognizes and repairs oxidative base damage of pyrimidines.</text>
</comment>
<proteinExistence type="inferred from homology"/>
<comment type="similarity">
    <text evidence="2 13">Belongs to the Nth/MutY family.</text>
</comment>
<accession>A0ABM3VBC9</accession>
<dbReference type="PROSITE" id="PS01155">
    <property type="entry name" value="ENDONUCLEASE_III_2"/>
    <property type="match status" value="1"/>
</dbReference>
<feature type="region of interest" description="Disordered" evidence="14">
    <location>
        <begin position="148"/>
        <end position="206"/>
    </location>
</feature>
<dbReference type="RefSeq" id="XP_058983098.1">
    <property type="nucleotide sequence ID" value="XM_059127115.1"/>
</dbReference>
<comment type="caution">
    <text evidence="13">Lacks conserved residue(s) required for the propagation of feature annotation.</text>
</comment>
<evidence type="ECO:0000256" key="14">
    <source>
        <dbReference type="SAM" id="MobiDB-lite"/>
    </source>
</evidence>
<keyword evidence="7" id="KW-0408">Iron</keyword>
<feature type="domain" description="HhH-GPD" evidence="15">
    <location>
        <begin position="265"/>
        <end position="415"/>
    </location>
</feature>
<keyword evidence="6 13" id="KW-0378">Hydrolase</keyword>
<feature type="compositionally biased region" description="Basic and acidic residues" evidence="14">
    <location>
        <begin position="161"/>
        <end position="172"/>
    </location>
</feature>
<evidence type="ECO:0000256" key="12">
    <source>
        <dbReference type="ARBA" id="ARBA00044632"/>
    </source>
</evidence>
<evidence type="ECO:0000256" key="4">
    <source>
        <dbReference type="ARBA" id="ARBA00022723"/>
    </source>
</evidence>
<protein>
    <recommendedName>
        <fullName evidence="13">Endonuclease III homolog</fullName>
        <ecNumber evidence="13">3.2.2.-</ecNumber>
        <ecNumber evidence="13">4.2.99.18</ecNumber>
    </recommendedName>
    <alternativeName>
        <fullName evidence="13">Bifunctional DNA N-glycosylase/DNA-(apurinic or apyrimidinic site) lyase</fullName>
        <shortName evidence="13">DNA glycosylase/AP lyase</shortName>
    </alternativeName>
</protein>
<comment type="subcellular location">
    <subcellularLocation>
        <location evidence="13">Nucleus</location>
    </subcellularLocation>
    <subcellularLocation>
        <location evidence="13">Mitochondrion</location>
    </subcellularLocation>
</comment>
<feature type="compositionally biased region" description="Polar residues" evidence="14">
    <location>
        <begin position="174"/>
        <end position="183"/>
    </location>
</feature>
<evidence type="ECO:0000313" key="16">
    <source>
        <dbReference type="Proteomes" id="UP001652621"/>
    </source>
</evidence>
<organism evidence="16 17">
    <name type="scientific">Musca domestica</name>
    <name type="common">House fly</name>
    <dbReference type="NCBI Taxonomy" id="7370"/>
    <lineage>
        <taxon>Eukaryota</taxon>
        <taxon>Metazoa</taxon>
        <taxon>Ecdysozoa</taxon>
        <taxon>Arthropoda</taxon>
        <taxon>Hexapoda</taxon>
        <taxon>Insecta</taxon>
        <taxon>Pterygota</taxon>
        <taxon>Neoptera</taxon>
        <taxon>Endopterygota</taxon>
        <taxon>Diptera</taxon>
        <taxon>Brachycera</taxon>
        <taxon>Muscomorpha</taxon>
        <taxon>Muscoidea</taxon>
        <taxon>Muscidae</taxon>
        <taxon>Musca</taxon>
    </lineage>
</organism>
<dbReference type="InterPro" id="IPR004036">
    <property type="entry name" value="Endonuclease-III-like_CS2"/>
</dbReference>
<dbReference type="Gene3D" id="1.10.1670.10">
    <property type="entry name" value="Helix-hairpin-Helix base-excision DNA repair enzymes (C-terminal)"/>
    <property type="match status" value="1"/>
</dbReference>
<dbReference type="EC" id="3.2.2.-" evidence="13"/>
<dbReference type="Pfam" id="PF00730">
    <property type="entry name" value="HhH-GPD"/>
    <property type="match status" value="1"/>
</dbReference>
<comment type="cofactor">
    <cofactor evidence="1">
        <name>[4Fe-4S] cluster</name>
        <dbReference type="ChEBI" id="CHEBI:49883"/>
    </cofactor>
</comment>
<keyword evidence="16" id="KW-1185">Reference proteome</keyword>
<keyword evidence="9 13" id="KW-0234">DNA repair</keyword>
<evidence type="ECO:0000256" key="13">
    <source>
        <dbReference type="HAMAP-Rule" id="MF_03183"/>
    </source>
</evidence>
<evidence type="ECO:0000256" key="2">
    <source>
        <dbReference type="ARBA" id="ARBA00008343"/>
    </source>
</evidence>